<dbReference type="Proteomes" id="UP001144256">
    <property type="component" value="Unassembled WGS sequence"/>
</dbReference>
<dbReference type="InterPro" id="IPR010035">
    <property type="entry name" value="Thi_S"/>
</dbReference>
<comment type="caution">
    <text evidence="1">The sequence shown here is derived from an EMBL/GenBank/DDBJ whole genome shotgun (WGS) entry which is preliminary data.</text>
</comment>
<proteinExistence type="predicted"/>
<accession>A0A9W5Y7K2</accession>
<dbReference type="InterPro" id="IPR012675">
    <property type="entry name" value="Beta-grasp_dom_sf"/>
</dbReference>
<dbReference type="PANTHER" id="PTHR34472:SF1">
    <property type="entry name" value="SULFUR CARRIER PROTEIN THIS"/>
    <property type="match status" value="1"/>
</dbReference>
<dbReference type="NCBIfam" id="TIGR01683">
    <property type="entry name" value="thiS"/>
    <property type="match status" value="1"/>
</dbReference>
<dbReference type="PANTHER" id="PTHR34472">
    <property type="entry name" value="SULFUR CARRIER PROTEIN THIS"/>
    <property type="match status" value="1"/>
</dbReference>
<dbReference type="EMBL" id="BRLB01000001">
    <property type="protein sequence ID" value="GKX27614.1"/>
    <property type="molecule type" value="Genomic_DNA"/>
</dbReference>
<dbReference type="Pfam" id="PF02597">
    <property type="entry name" value="ThiS"/>
    <property type="match status" value="1"/>
</dbReference>
<name>A0A9W5Y7K2_9FIRM</name>
<dbReference type="Gene3D" id="3.10.20.30">
    <property type="match status" value="1"/>
</dbReference>
<evidence type="ECO:0000313" key="1">
    <source>
        <dbReference type="EMBL" id="GKX27614.1"/>
    </source>
</evidence>
<dbReference type="SUPFAM" id="SSF54285">
    <property type="entry name" value="MoaD/ThiS"/>
    <property type="match status" value="1"/>
</dbReference>
<gene>
    <name evidence="1" type="primary">thiS</name>
    <name evidence="1" type="ORF">SH1V18_00940</name>
</gene>
<dbReference type="RefSeq" id="WP_281811079.1">
    <property type="nucleotide sequence ID" value="NZ_BRLB01000001.1"/>
</dbReference>
<reference evidence="1" key="1">
    <citation type="submission" date="2022-06" db="EMBL/GenBank/DDBJ databases">
        <title>Vallitalea longa sp. nov., an anaerobic bacterium isolated from marine sediment.</title>
        <authorList>
            <person name="Hirano S."/>
            <person name="Terahara T."/>
            <person name="Mori K."/>
            <person name="Hamada M."/>
            <person name="Matsumoto R."/>
            <person name="Kobayashi T."/>
        </authorList>
    </citation>
    <scope>NUCLEOTIDE SEQUENCE</scope>
    <source>
        <strain evidence="1">SH18-1</strain>
    </source>
</reference>
<evidence type="ECO:0000313" key="2">
    <source>
        <dbReference type="Proteomes" id="UP001144256"/>
    </source>
</evidence>
<dbReference type="InterPro" id="IPR016155">
    <property type="entry name" value="Mopterin_synth/thiamin_S_b"/>
</dbReference>
<sequence length="64" mass="7185">MRVNGTDIDLDEDICLYDYLISNKYNINKIAVEYNGNIIPKSNYKNIILDNKGTLEIVSFVGGG</sequence>
<protein>
    <submittedName>
        <fullName evidence="1">Thiamine biosynthesis protein ThiS</fullName>
    </submittedName>
</protein>
<dbReference type="AlphaFoldDB" id="A0A9W5Y7K2"/>
<dbReference type="InterPro" id="IPR003749">
    <property type="entry name" value="ThiS/MoaD-like"/>
</dbReference>
<keyword evidence="2" id="KW-1185">Reference proteome</keyword>
<organism evidence="1 2">
    <name type="scientific">Vallitalea longa</name>
    <dbReference type="NCBI Taxonomy" id="2936439"/>
    <lineage>
        <taxon>Bacteria</taxon>
        <taxon>Bacillati</taxon>
        <taxon>Bacillota</taxon>
        <taxon>Clostridia</taxon>
        <taxon>Lachnospirales</taxon>
        <taxon>Vallitaleaceae</taxon>
        <taxon>Vallitalea</taxon>
    </lineage>
</organism>
<dbReference type="CDD" id="cd00565">
    <property type="entry name" value="Ubl_ThiS"/>
    <property type="match status" value="1"/>
</dbReference>